<accession>A0ABP8BW02</accession>
<keyword evidence="3" id="KW-1185">Reference proteome</keyword>
<evidence type="ECO:0000313" key="3">
    <source>
        <dbReference type="Proteomes" id="UP001501710"/>
    </source>
</evidence>
<feature type="domain" description="DUF1156" evidence="1">
    <location>
        <begin position="16"/>
        <end position="87"/>
    </location>
</feature>
<dbReference type="Pfam" id="PF06634">
    <property type="entry name" value="DUF1156"/>
    <property type="match status" value="1"/>
</dbReference>
<dbReference type="RefSeq" id="WP_344892319.1">
    <property type="nucleotide sequence ID" value="NZ_BAABAS010000004.1"/>
</dbReference>
<evidence type="ECO:0000259" key="1">
    <source>
        <dbReference type="Pfam" id="PF06634"/>
    </source>
</evidence>
<dbReference type="EMBL" id="BAABAS010000004">
    <property type="protein sequence ID" value="GAA4227925.1"/>
    <property type="molecule type" value="Genomic_DNA"/>
</dbReference>
<dbReference type="InterPro" id="IPR009537">
    <property type="entry name" value="DUF1156"/>
</dbReference>
<gene>
    <name evidence="2" type="ORF">GCM10022254_16780</name>
</gene>
<evidence type="ECO:0000313" key="2">
    <source>
        <dbReference type="EMBL" id="GAA4227925.1"/>
    </source>
</evidence>
<name>A0ABP8BW02_9ACTN</name>
<sequence length="931" mass="102695">MSTEPPTYKKKLIEVALPLDEINKQSAREKSIRHGHPSTLHLWWARRPLAACRAVLFAQLVDDPSAHPDKFRSDEDQALERKRLFNIIERLVNWDNINDKALFEEARKEIWKSCDGNPPPILDPFAGGGSIPLEAQRLGLEAHASDLNPVPVLINKALIEIPPKWAGMPPVFPGAADERMGDWPGATGLAEDVRRYGKWMRDEAEKRIGHLYPKVKLEDGTEANVIAWIWARTVTCPNPTCGATMPLTKSFWLSKKNGMERYVEPITSGKDVRFEVRGPEGKPREGTLQNRKATCLVCGSPAKTDYIQGEGRASRMGVKLLAIAAEGRRTRYYVSPSEKHECAAEVDRPEDIPDALLADDPRNIWCANYGLDSFAKLFTNRQLVAIVEFSDLVAEVHDKVIIDTDAFNAGMEDSPYLARSEEYAAAIALYLGFLGSALIDDLSSLVSWRPSHGTGATRSTFSRQSLPMVWDYAESNPFGGAAGDISSGVATLSKAIEALPASLPAGSVRQVDAASVRNQGRLVTTDPPYYDNISYADLSDFFYVWLRRTLREYCPDLLDTMLTPKAQELIANTYRQGGKDEAKKFFEDGYRRMFTSIRPDAPLSFPMAVFYAFKQAESSELGKVSTGWATLLEAMIGAGWSITATWPVRTERVVRMLGNKSNALASSVVLACRPRGEHAPVIDRRGLINKLQEELPAALGGLRQGGIAPVDLAQAAIGPGMAVYSRYSRIMESDGSSMSVRAALALINSILADVLAEQEADFDSDTRFCIKWFETYGFDMGRFGEADTLARAIDTSVAGLDRAGIIKARGGIVQLLDPSELTEEYDPVTDDRISVWEIVMHLAKQFHEGQEKKGGIDVAARLMAAAGSRIDLDAAKELNFLLYSICEKRNWAEMGLLFNDLGTAWSEIEKAAQNAAPIGDIQGSLDYPEED</sequence>
<organism evidence="2 3">
    <name type="scientific">Actinomadura meridiana</name>
    <dbReference type="NCBI Taxonomy" id="559626"/>
    <lineage>
        <taxon>Bacteria</taxon>
        <taxon>Bacillati</taxon>
        <taxon>Actinomycetota</taxon>
        <taxon>Actinomycetes</taxon>
        <taxon>Streptosporangiales</taxon>
        <taxon>Thermomonosporaceae</taxon>
        <taxon>Actinomadura</taxon>
    </lineage>
</organism>
<dbReference type="SUPFAM" id="SSF53335">
    <property type="entry name" value="S-adenosyl-L-methionine-dependent methyltransferases"/>
    <property type="match status" value="1"/>
</dbReference>
<protein>
    <submittedName>
        <fullName evidence="2">DUF1156 domain-containing protein</fullName>
    </submittedName>
</protein>
<dbReference type="Proteomes" id="UP001501710">
    <property type="component" value="Unassembled WGS sequence"/>
</dbReference>
<comment type="caution">
    <text evidence="2">The sequence shown here is derived from an EMBL/GenBank/DDBJ whole genome shotgun (WGS) entry which is preliminary data.</text>
</comment>
<dbReference type="InterPro" id="IPR029063">
    <property type="entry name" value="SAM-dependent_MTases_sf"/>
</dbReference>
<proteinExistence type="predicted"/>
<reference evidence="3" key="1">
    <citation type="journal article" date="2019" name="Int. J. Syst. Evol. Microbiol.">
        <title>The Global Catalogue of Microorganisms (GCM) 10K type strain sequencing project: providing services to taxonomists for standard genome sequencing and annotation.</title>
        <authorList>
            <consortium name="The Broad Institute Genomics Platform"/>
            <consortium name="The Broad Institute Genome Sequencing Center for Infectious Disease"/>
            <person name="Wu L."/>
            <person name="Ma J."/>
        </authorList>
    </citation>
    <scope>NUCLEOTIDE SEQUENCE [LARGE SCALE GENOMIC DNA]</scope>
    <source>
        <strain evidence="3">JCM 17440</strain>
    </source>
</reference>